<dbReference type="STRING" id="1397694.GCA_000702585_00774"/>
<dbReference type="GO" id="GO:0005975">
    <property type="term" value="P:carbohydrate metabolic process"/>
    <property type="evidence" value="ECO:0007669"/>
    <property type="project" value="InterPro"/>
</dbReference>
<gene>
    <name evidence="1" type="ORF">NCTC13163_00254</name>
</gene>
<evidence type="ECO:0000313" key="1">
    <source>
        <dbReference type="EMBL" id="STO06914.1"/>
    </source>
</evidence>
<evidence type="ECO:0000313" key="2">
    <source>
        <dbReference type="Proteomes" id="UP000254060"/>
    </source>
</evidence>
<dbReference type="SUPFAM" id="SSF88713">
    <property type="entry name" value="Glycoside hydrolase/deacetylase"/>
    <property type="match status" value="1"/>
</dbReference>
<accession>A0A377FQS8</accession>
<dbReference type="SUPFAM" id="SSF52317">
    <property type="entry name" value="Class I glutamine amidotransferase-like"/>
    <property type="match status" value="1"/>
</dbReference>
<dbReference type="InterPro" id="IPR018695">
    <property type="entry name" value="DUF2194"/>
</dbReference>
<dbReference type="Gene3D" id="3.20.20.370">
    <property type="entry name" value="Glycoside hydrolase/deacetylase"/>
    <property type="match status" value="1"/>
</dbReference>
<sequence>MEKRTIISFSLFIVLFLAIVGAIQYLRIHSLHTLLPNVAEQRMEIDQLQGGEAAASGQHRLQVYLVRDDEELAVKAADNILYGLRYAKLDVTEIAPEEVGTVAPSPYTILIFTGERTTRWPFAEMKRFVEGGGNIIFGNRFKDPAFNELTGVEEIGEFVPDVYGLNFEEKIFPGYVDLNPPEDLFVHSVVDFAIADEANVILSAEGFPILWEYAVGQGNVLYWNTTITNQKMMRGLFVQTLGTLPPAFVSAQAAIKLMYIDDFPAPIMSGKMKDVSTTPLDKSVKDFFAEDWWEDMVEMAEADDLIYTGAMIGTYEEEMELVDEQLIKRGEFPMLFFGRKLLANGGEIGLHGYNHQSLVTADEPIDPTYGYIPWKDKEEMKRSLLQAESVFANYFPAETLKSYVPPSNALNRTGVDAIAEALPELRTIASLYTGESENGDFVQEFEFDETHPELYHFPRVTSDYGESKGSIFQMVDAIANFGVFSHFIHPDDVIDPERAFGRDWDTMFASLRKIIDDVNVNYPHLQAYTQHYATEKLITYQAADLNASFDENIIYLSGEGLVNPSHFTVRLKTGQSIDTGTFAFGTVEQMEADRPLYLVTLTAASAEIAIEGDAQ</sequence>
<dbReference type="RefSeq" id="WP_029334105.1">
    <property type="nucleotide sequence ID" value="NZ_UGGP01000001.1"/>
</dbReference>
<dbReference type="EMBL" id="UGGP01000001">
    <property type="protein sequence ID" value="STO06914.1"/>
    <property type="molecule type" value="Genomic_DNA"/>
</dbReference>
<dbReference type="OrthoDB" id="9761886at2"/>
<protein>
    <submittedName>
        <fullName evidence="1">Uncharacterized protein conserved in bacteria</fullName>
    </submittedName>
</protein>
<dbReference type="InterPro" id="IPR029062">
    <property type="entry name" value="Class_I_gatase-like"/>
</dbReference>
<dbReference type="InterPro" id="IPR011330">
    <property type="entry name" value="Glyco_hydro/deAcase_b/a-brl"/>
</dbReference>
<dbReference type="AlphaFoldDB" id="A0A377FQS8"/>
<organism evidence="1 2">
    <name type="scientific">Exiguobacterium aurantiacum</name>
    <dbReference type="NCBI Taxonomy" id="33987"/>
    <lineage>
        <taxon>Bacteria</taxon>
        <taxon>Bacillati</taxon>
        <taxon>Bacillota</taxon>
        <taxon>Bacilli</taxon>
        <taxon>Bacillales</taxon>
        <taxon>Bacillales Family XII. Incertae Sedis</taxon>
        <taxon>Exiguobacterium</taxon>
    </lineage>
</organism>
<dbReference type="Pfam" id="PF09960">
    <property type="entry name" value="DUF2194"/>
    <property type="match status" value="1"/>
</dbReference>
<proteinExistence type="predicted"/>
<reference evidence="1 2" key="1">
    <citation type="submission" date="2018-06" db="EMBL/GenBank/DDBJ databases">
        <authorList>
            <consortium name="Pathogen Informatics"/>
            <person name="Doyle S."/>
        </authorList>
    </citation>
    <scope>NUCLEOTIDE SEQUENCE [LARGE SCALE GENOMIC DNA]</scope>
    <source>
        <strain evidence="1 2">NCTC13163</strain>
    </source>
</reference>
<name>A0A377FQS8_9BACL</name>
<dbReference type="Proteomes" id="UP000254060">
    <property type="component" value="Unassembled WGS sequence"/>
</dbReference>